<evidence type="ECO:0000313" key="10">
    <source>
        <dbReference type="Proteomes" id="UP000035159"/>
    </source>
</evidence>
<evidence type="ECO:0000256" key="7">
    <source>
        <dbReference type="RuleBase" id="RU363032"/>
    </source>
</evidence>
<dbReference type="PROSITE" id="PS50928">
    <property type="entry name" value="ABC_TM1"/>
    <property type="match status" value="1"/>
</dbReference>
<gene>
    <name evidence="9" type="ORF">IX53_03355</name>
</gene>
<organism evidence="9 10">
    <name type="scientific">Kosmotoga pacifica</name>
    <dbReference type="NCBI Taxonomy" id="1330330"/>
    <lineage>
        <taxon>Bacteria</taxon>
        <taxon>Thermotogati</taxon>
        <taxon>Thermotogota</taxon>
        <taxon>Thermotogae</taxon>
        <taxon>Kosmotogales</taxon>
        <taxon>Kosmotogaceae</taxon>
        <taxon>Kosmotoga</taxon>
    </lineage>
</organism>
<evidence type="ECO:0000256" key="5">
    <source>
        <dbReference type="ARBA" id="ARBA00022989"/>
    </source>
</evidence>
<keyword evidence="5 7" id="KW-1133">Transmembrane helix</keyword>
<feature type="transmembrane region" description="Helical" evidence="7">
    <location>
        <begin position="288"/>
        <end position="314"/>
    </location>
</feature>
<dbReference type="KEGG" id="kpf:IX53_03355"/>
<evidence type="ECO:0000259" key="8">
    <source>
        <dbReference type="PROSITE" id="PS50928"/>
    </source>
</evidence>
<dbReference type="EMBL" id="CP011232">
    <property type="protein sequence ID" value="AKI97018.1"/>
    <property type="molecule type" value="Genomic_DNA"/>
</dbReference>
<evidence type="ECO:0000256" key="3">
    <source>
        <dbReference type="ARBA" id="ARBA00022475"/>
    </source>
</evidence>
<dbReference type="GO" id="GO:0055085">
    <property type="term" value="P:transmembrane transport"/>
    <property type="evidence" value="ECO:0007669"/>
    <property type="project" value="InterPro"/>
</dbReference>
<dbReference type="CDD" id="cd06261">
    <property type="entry name" value="TM_PBP2"/>
    <property type="match status" value="1"/>
</dbReference>
<feature type="transmembrane region" description="Helical" evidence="7">
    <location>
        <begin position="9"/>
        <end position="30"/>
    </location>
</feature>
<keyword evidence="10" id="KW-1185">Reference proteome</keyword>
<dbReference type="Pfam" id="PF19300">
    <property type="entry name" value="BPD_transp_1_N"/>
    <property type="match status" value="1"/>
</dbReference>
<sequence length="323" mass="36401">MLKYILRRLILAVPVLLGVSVLSFFIISLAPGDFLDYYRLNPSISAEQVHTLEKQFGFDKPFVVQYFKWLGQVLKGNFGYSFVYHIPVFDLVWRRLGATLLLSISTMIFTWGIAIPLGIYSALHQYSISDQAFSFFAFIGISIPNFFFALLWLFMAAKTGWFPIGGIISLNYDDLSFWGKIGDYLWHVVGPVITLGTSGLAGLMRQMRGQLLDQLRQDYVLFARAKGMPEKNVIYKHALRNAINPIVTMFGYSLSGLLGGAVLTETVFGWPGMGRLVIEALTSQDLFLVMATLLLSSLLLITGNLIADMLLAWVDPRIRFRLR</sequence>
<dbReference type="PANTHER" id="PTHR30465:SF0">
    <property type="entry name" value="OLIGOPEPTIDE TRANSPORT SYSTEM PERMEASE PROTEIN APPB"/>
    <property type="match status" value="1"/>
</dbReference>
<proteinExistence type="inferred from homology"/>
<keyword evidence="4 7" id="KW-0812">Transmembrane</keyword>
<name>A0A0G2ZDY6_9BACT</name>
<keyword evidence="6 7" id="KW-0472">Membrane</keyword>
<feature type="transmembrane region" description="Helical" evidence="7">
    <location>
        <begin position="100"/>
        <end position="123"/>
    </location>
</feature>
<dbReference type="STRING" id="1330330.IX53_03355"/>
<feature type="transmembrane region" description="Helical" evidence="7">
    <location>
        <begin position="246"/>
        <end position="268"/>
    </location>
</feature>
<accession>A0A0G2ZDY6</accession>
<dbReference type="GO" id="GO:0005886">
    <property type="term" value="C:plasma membrane"/>
    <property type="evidence" value="ECO:0007669"/>
    <property type="project" value="UniProtKB-SubCell"/>
</dbReference>
<evidence type="ECO:0000313" key="9">
    <source>
        <dbReference type="EMBL" id="AKI97018.1"/>
    </source>
</evidence>
<comment type="subcellular location">
    <subcellularLocation>
        <location evidence="1 7">Cell membrane</location>
        <topology evidence="1 7">Multi-pass membrane protein</topology>
    </subcellularLocation>
</comment>
<comment type="similarity">
    <text evidence="7">Belongs to the binding-protein-dependent transport system permease family.</text>
</comment>
<feature type="domain" description="ABC transmembrane type-1" evidence="8">
    <location>
        <begin position="96"/>
        <end position="311"/>
    </location>
</feature>
<dbReference type="PATRIC" id="fig|1330330.3.peg.670"/>
<keyword evidence="3" id="KW-1003">Cell membrane</keyword>
<dbReference type="PANTHER" id="PTHR30465">
    <property type="entry name" value="INNER MEMBRANE ABC TRANSPORTER"/>
    <property type="match status" value="1"/>
</dbReference>
<evidence type="ECO:0000256" key="6">
    <source>
        <dbReference type="ARBA" id="ARBA00023136"/>
    </source>
</evidence>
<dbReference type="RefSeq" id="WP_047754153.1">
    <property type="nucleotide sequence ID" value="NZ_CAJUHA010000019.1"/>
</dbReference>
<keyword evidence="2 7" id="KW-0813">Transport</keyword>
<dbReference type="InterPro" id="IPR000515">
    <property type="entry name" value="MetI-like"/>
</dbReference>
<dbReference type="AlphaFoldDB" id="A0A0G2ZDY6"/>
<dbReference type="InterPro" id="IPR035906">
    <property type="entry name" value="MetI-like_sf"/>
</dbReference>
<protein>
    <submittedName>
        <fullName evidence="9">ABC transporter substrate-binding protein</fullName>
    </submittedName>
</protein>
<dbReference type="OrthoDB" id="24153at2"/>
<evidence type="ECO:0000256" key="2">
    <source>
        <dbReference type="ARBA" id="ARBA00022448"/>
    </source>
</evidence>
<dbReference type="Proteomes" id="UP000035159">
    <property type="component" value="Chromosome"/>
</dbReference>
<reference evidence="9 10" key="1">
    <citation type="submission" date="2015-04" db="EMBL/GenBank/DDBJ databases">
        <title>Complete Genome Sequence of Kosmotoga pacifica SLHLJ1.</title>
        <authorList>
            <person name="Jiang L.J."/>
            <person name="Shao Z.Z."/>
            <person name="Jebbar M."/>
        </authorList>
    </citation>
    <scope>NUCLEOTIDE SEQUENCE [LARGE SCALE GENOMIC DNA]</scope>
    <source>
        <strain evidence="9 10">SLHLJ1</strain>
    </source>
</reference>
<feature type="transmembrane region" description="Helical" evidence="7">
    <location>
        <begin position="135"/>
        <end position="155"/>
    </location>
</feature>
<dbReference type="SUPFAM" id="SSF161098">
    <property type="entry name" value="MetI-like"/>
    <property type="match status" value="1"/>
</dbReference>
<dbReference type="Pfam" id="PF00528">
    <property type="entry name" value="BPD_transp_1"/>
    <property type="match status" value="1"/>
</dbReference>
<feature type="transmembrane region" description="Helical" evidence="7">
    <location>
        <begin position="184"/>
        <end position="204"/>
    </location>
</feature>
<dbReference type="Gene3D" id="1.10.3720.10">
    <property type="entry name" value="MetI-like"/>
    <property type="match status" value="1"/>
</dbReference>
<evidence type="ECO:0000256" key="4">
    <source>
        <dbReference type="ARBA" id="ARBA00022692"/>
    </source>
</evidence>
<dbReference type="InterPro" id="IPR045621">
    <property type="entry name" value="BPD_transp_1_N"/>
</dbReference>
<evidence type="ECO:0000256" key="1">
    <source>
        <dbReference type="ARBA" id="ARBA00004651"/>
    </source>
</evidence>